<dbReference type="GO" id="GO:0005615">
    <property type="term" value="C:extracellular space"/>
    <property type="evidence" value="ECO:0007669"/>
    <property type="project" value="TreeGrafter"/>
</dbReference>
<dbReference type="PANTHER" id="PTHR33589">
    <property type="entry name" value="OS11G0524900 PROTEIN"/>
    <property type="match status" value="1"/>
</dbReference>
<protein>
    <recommendedName>
        <fullName evidence="3">Jacalin-type lectin domain-containing protein</fullName>
    </recommendedName>
</protein>
<evidence type="ECO:0000313" key="4">
    <source>
        <dbReference type="EMBL" id="CUA68621.1"/>
    </source>
</evidence>
<dbReference type="InterPro" id="IPR001229">
    <property type="entry name" value="Jacalin-like_lectin_dom"/>
</dbReference>
<name>A0A0K6FQU7_9AGAM</name>
<feature type="domain" description="Jacalin-type lectin" evidence="3">
    <location>
        <begin position="137"/>
        <end position="294"/>
    </location>
</feature>
<dbReference type="EMBL" id="CYGV01000480">
    <property type="protein sequence ID" value="CUA68621.1"/>
    <property type="molecule type" value="Genomic_DNA"/>
</dbReference>
<dbReference type="Pfam" id="PF01419">
    <property type="entry name" value="Jacalin"/>
    <property type="match status" value="2"/>
</dbReference>
<gene>
    <name evidence="4" type="ORF">RSOLAG22IIIB_07997</name>
</gene>
<keyword evidence="5" id="KW-1185">Reference proteome</keyword>
<keyword evidence="2" id="KW-0430">Lectin</keyword>
<evidence type="ECO:0000256" key="1">
    <source>
        <dbReference type="ARBA" id="ARBA00022729"/>
    </source>
</evidence>
<evidence type="ECO:0000256" key="2">
    <source>
        <dbReference type="ARBA" id="ARBA00022734"/>
    </source>
</evidence>
<dbReference type="PANTHER" id="PTHR33589:SF1">
    <property type="entry name" value="ZYMOGEN GRANULE PROTEIN 16 HOMOLOG B"/>
    <property type="match status" value="1"/>
</dbReference>
<dbReference type="InterPro" id="IPR052321">
    <property type="entry name" value="PolyBind_ProtTraffic"/>
</dbReference>
<evidence type="ECO:0000313" key="5">
    <source>
        <dbReference type="Proteomes" id="UP000044841"/>
    </source>
</evidence>
<keyword evidence="1" id="KW-0732">Signal</keyword>
<proteinExistence type="predicted"/>
<accession>A0A0K6FQU7</accession>
<dbReference type="AlphaFoldDB" id="A0A0K6FQU7"/>
<dbReference type="SUPFAM" id="SSF51101">
    <property type="entry name" value="Mannose-binding lectins"/>
    <property type="match status" value="2"/>
</dbReference>
<organism evidence="4 5">
    <name type="scientific">Rhizoctonia solani</name>
    <dbReference type="NCBI Taxonomy" id="456999"/>
    <lineage>
        <taxon>Eukaryota</taxon>
        <taxon>Fungi</taxon>
        <taxon>Dikarya</taxon>
        <taxon>Basidiomycota</taxon>
        <taxon>Agaricomycotina</taxon>
        <taxon>Agaricomycetes</taxon>
        <taxon>Cantharellales</taxon>
        <taxon>Ceratobasidiaceae</taxon>
        <taxon>Rhizoctonia</taxon>
    </lineage>
</organism>
<dbReference type="SMART" id="SM00915">
    <property type="entry name" value="Jacalin"/>
    <property type="match status" value="2"/>
</dbReference>
<dbReference type="GO" id="GO:0030246">
    <property type="term" value="F:carbohydrate binding"/>
    <property type="evidence" value="ECO:0007669"/>
    <property type="project" value="UniProtKB-KW"/>
</dbReference>
<dbReference type="Proteomes" id="UP000044841">
    <property type="component" value="Unassembled WGS sequence"/>
</dbReference>
<dbReference type="Gene3D" id="2.100.10.30">
    <property type="entry name" value="Jacalin-like lectin domain"/>
    <property type="match status" value="2"/>
</dbReference>
<dbReference type="InterPro" id="IPR036404">
    <property type="entry name" value="Jacalin-like_lectin_dom_sf"/>
</dbReference>
<evidence type="ECO:0000259" key="3">
    <source>
        <dbReference type="PROSITE" id="PS51752"/>
    </source>
</evidence>
<dbReference type="PROSITE" id="PS51752">
    <property type="entry name" value="JACALIN_LECTIN"/>
    <property type="match status" value="1"/>
</dbReference>
<sequence length="295" mass="32832">MLCTFRGNSIKIRCSIHFIERISITYSDGITSTKHGGSGNAGAEYEFALFTGEYVTEVLIWMQGKYLYGLQFVTSMGRCSNQYGIHFGAPTVARCKGGVLVGFLSHTKLHPEHQEIYRNIQGIWRRDIVPRVPKEDDIYSDYFGDTEENGQGFNDRVFVGNSASIRISSVEIWSGEWIVGIRLNYVDIVDGRERRSPTTRRGGPGAPGASYHQFTLEDGEHIVTVSGRNEASCITQLCFVTNRGRTSEVFGGGKGQPFSALAPQDQDGKYFRLQYVCGKSNETALTGVMFVWTPC</sequence>
<reference evidence="4 5" key="1">
    <citation type="submission" date="2015-07" db="EMBL/GenBank/DDBJ databases">
        <authorList>
            <person name="Noorani M."/>
        </authorList>
    </citation>
    <scope>NUCLEOTIDE SEQUENCE [LARGE SCALE GENOMIC DNA]</scope>
    <source>
        <strain evidence="4">BBA 69670</strain>
    </source>
</reference>